<evidence type="ECO:0000313" key="3">
    <source>
        <dbReference type="Proteomes" id="UP000534783"/>
    </source>
</evidence>
<feature type="domain" description="Gp5/Type VI secretion system Vgr protein OB-fold" evidence="1">
    <location>
        <begin position="20"/>
        <end position="94"/>
    </location>
</feature>
<accession>A0A7X6DM15</accession>
<dbReference type="Proteomes" id="UP000534783">
    <property type="component" value="Unassembled WGS sequence"/>
</dbReference>
<protein>
    <recommendedName>
        <fullName evidence="1">Gp5/Type VI secretion system Vgr protein OB-fold domain-containing protein</fullName>
    </recommendedName>
</protein>
<name>A0A7X6DM15_9BACT</name>
<dbReference type="RefSeq" id="WP_168057887.1">
    <property type="nucleotide sequence ID" value="NZ_VTOW01000001.1"/>
</dbReference>
<dbReference type="EMBL" id="VTOW01000001">
    <property type="protein sequence ID" value="NKE69592.1"/>
    <property type="molecule type" value="Genomic_DNA"/>
</dbReference>
<comment type="caution">
    <text evidence="2">The sequence shown here is derived from an EMBL/GenBank/DDBJ whole genome shotgun (WGS) entry which is preliminary data.</text>
</comment>
<dbReference type="InterPro" id="IPR037026">
    <property type="entry name" value="Vgr_OB-fold_dom_sf"/>
</dbReference>
<evidence type="ECO:0000259" key="1">
    <source>
        <dbReference type="Pfam" id="PF04717"/>
    </source>
</evidence>
<dbReference type="SUPFAM" id="SSF69255">
    <property type="entry name" value="gp5 N-terminal domain-like"/>
    <property type="match status" value="1"/>
</dbReference>
<gene>
    <name evidence="2" type="ORF">MNODULE_02350</name>
</gene>
<dbReference type="Gene3D" id="2.40.50.230">
    <property type="entry name" value="Gp5 N-terminal domain"/>
    <property type="match status" value="1"/>
</dbReference>
<dbReference type="Pfam" id="PF04717">
    <property type="entry name" value="Phage_base_V"/>
    <property type="match status" value="1"/>
</dbReference>
<evidence type="ECO:0000313" key="2">
    <source>
        <dbReference type="EMBL" id="NKE69592.1"/>
    </source>
</evidence>
<reference evidence="2 3" key="1">
    <citation type="journal article" date="2020" name="Nature">
        <title>Bacterial chemolithoautotrophy via manganese oxidation.</title>
        <authorList>
            <person name="Yu H."/>
            <person name="Leadbetter J.R."/>
        </authorList>
    </citation>
    <scope>NUCLEOTIDE SEQUENCE [LARGE SCALE GENOMIC DNA]</scope>
    <source>
        <strain evidence="2 3">Mn-1</strain>
    </source>
</reference>
<keyword evidence="3" id="KW-1185">Reference proteome</keyword>
<proteinExistence type="predicted"/>
<dbReference type="InterPro" id="IPR006531">
    <property type="entry name" value="Gp5/Vgr_OB"/>
</dbReference>
<organism evidence="2 3">
    <name type="scientific">Candidatus Manganitrophus noduliformans</name>
    <dbReference type="NCBI Taxonomy" id="2606439"/>
    <lineage>
        <taxon>Bacteria</taxon>
        <taxon>Pseudomonadati</taxon>
        <taxon>Nitrospirota</taxon>
        <taxon>Nitrospiria</taxon>
        <taxon>Candidatus Troglogloeales</taxon>
        <taxon>Candidatus Manganitrophaceae</taxon>
        <taxon>Candidatus Manganitrophus</taxon>
    </lineage>
</organism>
<dbReference type="Gene3D" id="3.10.450.190">
    <property type="match status" value="1"/>
</dbReference>
<sequence length="217" mass="23619">MDERMARYVERAEGKYWGKYRGFVQDNNDPEQLGRLKVTVPSLLADAVSGWAWPAVPYAGAGIGFFFMPQVGDLVWVEFIEGELDHPLWTGCSWGKPGGQSELPEEALQSYPQQQVIKTPSGNVIIINDSSGSESITVRTKEGTEIVIDRSGQKITIQADSVIAQGASEMPEELATKTFVQTIFDTHTHPSGVGPTGPPVVLSTTNPKSITKVLKAE</sequence>
<dbReference type="AlphaFoldDB" id="A0A7X6DM15"/>